<dbReference type="Proteomes" id="UP000032366">
    <property type="component" value="Unassembled WGS sequence"/>
</dbReference>
<proteinExistence type="predicted"/>
<dbReference type="AlphaFoldDB" id="A0A0D6XS84"/>
<reference evidence="3 5" key="2">
    <citation type="submission" date="2018-06" db="EMBL/GenBank/DDBJ databases">
        <authorList>
            <consortium name="Pathogen Informatics"/>
            <person name="Doyle S."/>
        </authorList>
    </citation>
    <scope>NUCLEOTIDE SEQUENCE [LARGE SCALE GENOMIC DNA]</scope>
    <source>
        <strain evidence="3 5">NCTC13832</strain>
    </source>
</reference>
<organism evidence="3 5">
    <name type="scientific">Staphylococcus microti</name>
    <dbReference type="NCBI Taxonomy" id="569857"/>
    <lineage>
        <taxon>Bacteria</taxon>
        <taxon>Bacillati</taxon>
        <taxon>Bacillota</taxon>
        <taxon>Bacilli</taxon>
        <taxon>Bacillales</taxon>
        <taxon>Staphylococcaceae</taxon>
        <taxon>Staphylococcus</taxon>
    </lineage>
</organism>
<feature type="transmembrane region" description="Helical" evidence="1">
    <location>
        <begin position="12"/>
        <end position="34"/>
    </location>
</feature>
<protein>
    <submittedName>
        <fullName evidence="2">Membrane protein</fullName>
    </submittedName>
</protein>
<accession>A0A0D6XS84</accession>
<dbReference type="STRING" id="569857.TP70_03900"/>
<dbReference type="EMBL" id="UHDT01000001">
    <property type="protein sequence ID" value="SUM58182.1"/>
    <property type="molecule type" value="Genomic_DNA"/>
</dbReference>
<keyword evidence="1" id="KW-0472">Membrane</keyword>
<keyword evidence="1" id="KW-1133">Transmembrane helix</keyword>
<reference evidence="2 4" key="1">
    <citation type="submission" date="2015-01" db="EMBL/GenBank/DDBJ databases">
        <authorList>
            <person name="Guo J."/>
        </authorList>
    </citation>
    <scope>NUCLEOTIDE SEQUENCE [LARGE SCALE GENOMIC DNA]</scope>
    <source>
        <strain evidence="2 4">DSM 22147</strain>
    </source>
</reference>
<dbReference type="RefSeq" id="WP_044359598.1">
    <property type="nucleotide sequence ID" value="NZ_JXWY01000031.1"/>
</dbReference>
<feature type="transmembrane region" description="Helical" evidence="1">
    <location>
        <begin position="66"/>
        <end position="85"/>
    </location>
</feature>
<feature type="transmembrane region" description="Helical" evidence="1">
    <location>
        <begin position="40"/>
        <end position="57"/>
    </location>
</feature>
<name>A0A0D6XS84_9STAP</name>
<keyword evidence="4" id="KW-1185">Reference proteome</keyword>
<feature type="transmembrane region" description="Helical" evidence="1">
    <location>
        <begin position="91"/>
        <end position="111"/>
    </location>
</feature>
<gene>
    <name evidence="3" type="ORF">NCTC13832_01930</name>
    <name evidence="2" type="ORF">TP70_03900</name>
</gene>
<evidence type="ECO:0000313" key="4">
    <source>
        <dbReference type="Proteomes" id="UP000032366"/>
    </source>
</evidence>
<dbReference type="OrthoDB" id="1925744at2"/>
<evidence type="ECO:0000313" key="5">
    <source>
        <dbReference type="Proteomes" id="UP000254100"/>
    </source>
</evidence>
<keyword evidence="1" id="KW-0812">Transmembrane</keyword>
<evidence type="ECO:0000313" key="3">
    <source>
        <dbReference type="EMBL" id="SUM58182.1"/>
    </source>
</evidence>
<evidence type="ECO:0000256" key="1">
    <source>
        <dbReference type="SAM" id="Phobius"/>
    </source>
</evidence>
<dbReference type="Proteomes" id="UP000254100">
    <property type="component" value="Unassembled WGS sequence"/>
</dbReference>
<evidence type="ECO:0000313" key="2">
    <source>
        <dbReference type="EMBL" id="KIX91096.1"/>
    </source>
</evidence>
<dbReference type="EMBL" id="JXWY01000031">
    <property type="protein sequence ID" value="KIX91096.1"/>
    <property type="molecule type" value="Genomic_DNA"/>
</dbReference>
<sequence length="131" mass="14919">MTKNIKTSLTILALIALISEFIAGFPFLGGWYVLALGWQPLAFNIFIYVVMVLILVFDKQNSIRPMVLIPLIGAIVNCIAIIPFLGMLLHWLMLALLIFLLFILFATPVYLPNAHARVVYEDDYPQRKRLK</sequence>